<keyword evidence="1" id="KW-1185">Reference proteome</keyword>
<name>A0ABM1EDI9_PRICU</name>
<proteinExistence type="predicted"/>
<sequence length="122" mass="14084">MRTMYDLKVCSLFLKQAIADATLKEHADDIYSRHSIEKVNLEITRLLLVLELASHEFVGFVPHMDIVVKLPAREPAESTRVARDYLLMRDLVNYLEFVVEVFGKIKKSYEARLAVKTVVNFV</sequence>
<reference evidence="2" key="1">
    <citation type="submission" date="2025-08" db="UniProtKB">
        <authorList>
            <consortium name="RefSeq"/>
        </authorList>
    </citation>
    <scope>IDENTIFICATION</scope>
</reference>
<gene>
    <name evidence="2" type="primary">LOC106811218</name>
</gene>
<organism evidence="1 2">
    <name type="scientific">Priapulus caudatus</name>
    <name type="common">Priapulid worm</name>
    <dbReference type="NCBI Taxonomy" id="37621"/>
    <lineage>
        <taxon>Eukaryota</taxon>
        <taxon>Metazoa</taxon>
        <taxon>Ecdysozoa</taxon>
        <taxon>Scalidophora</taxon>
        <taxon>Priapulida</taxon>
        <taxon>Priapulimorpha</taxon>
        <taxon>Priapulimorphida</taxon>
        <taxon>Priapulidae</taxon>
        <taxon>Priapulus</taxon>
    </lineage>
</organism>
<dbReference type="RefSeq" id="XP_014670260.1">
    <property type="nucleotide sequence ID" value="XM_014814774.1"/>
</dbReference>
<accession>A0ABM1EDI9</accession>
<dbReference type="GeneID" id="106811218"/>
<protein>
    <submittedName>
        <fullName evidence="2">Uncharacterized protein LOC106811218</fullName>
    </submittedName>
</protein>
<evidence type="ECO:0000313" key="1">
    <source>
        <dbReference type="Proteomes" id="UP000695022"/>
    </source>
</evidence>
<evidence type="ECO:0000313" key="2">
    <source>
        <dbReference type="RefSeq" id="XP_014670260.1"/>
    </source>
</evidence>
<dbReference type="Proteomes" id="UP000695022">
    <property type="component" value="Unplaced"/>
</dbReference>